<accession>A0AAE0KTI7</accession>
<reference evidence="4 5" key="1">
    <citation type="journal article" date="2015" name="Genome Biol. Evol.">
        <title>Comparative Genomics of a Bacterivorous Green Alga Reveals Evolutionary Causalities and Consequences of Phago-Mixotrophic Mode of Nutrition.</title>
        <authorList>
            <person name="Burns J.A."/>
            <person name="Paasch A."/>
            <person name="Narechania A."/>
            <person name="Kim E."/>
        </authorList>
    </citation>
    <scope>NUCLEOTIDE SEQUENCE [LARGE SCALE GENOMIC DNA]</scope>
    <source>
        <strain evidence="4 5">PLY_AMNH</strain>
    </source>
</reference>
<dbReference type="InterPro" id="IPR014721">
    <property type="entry name" value="Ribsml_uS5_D2-typ_fold_subgr"/>
</dbReference>
<evidence type="ECO:0000256" key="1">
    <source>
        <dbReference type="ARBA" id="ARBA00022741"/>
    </source>
</evidence>
<protein>
    <recommendedName>
        <fullName evidence="3">Galactokinase N-terminal domain-containing protein</fullName>
    </recommendedName>
</protein>
<dbReference type="Pfam" id="PF10509">
    <property type="entry name" value="GalKase_gal_bdg"/>
    <property type="match status" value="1"/>
</dbReference>
<dbReference type="PANTHER" id="PTHR10457:SF6">
    <property type="entry name" value="GALACTURONOKINASE"/>
    <property type="match status" value="1"/>
</dbReference>
<dbReference type="Gene3D" id="3.30.230.10">
    <property type="match status" value="1"/>
</dbReference>
<dbReference type="GO" id="GO:0006012">
    <property type="term" value="P:galactose metabolic process"/>
    <property type="evidence" value="ECO:0007669"/>
    <property type="project" value="TreeGrafter"/>
</dbReference>
<dbReference type="EMBL" id="LGRX02018373">
    <property type="protein sequence ID" value="KAK3259909.1"/>
    <property type="molecule type" value="Genomic_DNA"/>
</dbReference>
<evidence type="ECO:0000313" key="5">
    <source>
        <dbReference type="Proteomes" id="UP001190700"/>
    </source>
</evidence>
<comment type="caution">
    <text evidence="4">The sequence shown here is derived from an EMBL/GenBank/DDBJ whole genome shotgun (WGS) entry which is preliminary data.</text>
</comment>
<evidence type="ECO:0000256" key="2">
    <source>
        <dbReference type="ARBA" id="ARBA00022840"/>
    </source>
</evidence>
<dbReference type="GO" id="GO:0004335">
    <property type="term" value="F:galactokinase activity"/>
    <property type="evidence" value="ECO:0007669"/>
    <property type="project" value="TreeGrafter"/>
</dbReference>
<keyword evidence="5" id="KW-1185">Reference proteome</keyword>
<gene>
    <name evidence="4" type="ORF">CYMTET_31109</name>
</gene>
<feature type="domain" description="Galactokinase N-terminal" evidence="3">
    <location>
        <begin position="51"/>
        <end position="98"/>
    </location>
</feature>
<dbReference type="SUPFAM" id="SSF54211">
    <property type="entry name" value="Ribosomal protein S5 domain 2-like"/>
    <property type="match status" value="1"/>
</dbReference>
<dbReference type="Proteomes" id="UP001190700">
    <property type="component" value="Unassembled WGS sequence"/>
</dbReference>
<dbReference type="PANTHER" id="PTHR10457">
    <property type="entry name" value="MEVALONATE KINASE/GALACTOKINASE"/>
    <property type="match status" value="1"/>
</dbReference>
<dbReference type="PRINTS" id="PR00959">
    <property type="entry name" value="MEVGALKINASE"/>
</dbReference>
<evidence type="ECO:0000259" key="3">
    <source>
        <dbReference type="Pfam" id="PF10509"/>
    </source>
</evidence>
<dbReference type="GO" id="GO:0005524">
    <property type="term" value="F:ATP binding"/>
    <property type="evidence" value="ECO:0007669"/>
    <property type="project" value="UniProtKB-KW"/>
</dbReference>
<dbReference type="InterPro" id="IPR019539">
    <property type="entry name" value="GalKase_N"/>
</dbReference>
<dbReference type="AlphaFoldDB" id="A0AAE0KTI7"/>
<organism evidence="4 5">
    <name type="scientific">Cymbomonas tetramitiformis</name>
    <dbReference type="NCBI Taxonomy" id="36881"/>
    <lineage>
        <taxon>Eukaryota</taxon>
        <taxon>Viridiplantae</taxon>
        <taxon>Chlorophyta</taxon>
        <taxon>Pyramimonadophyceae</taxon>
        <taxon>Pyramimonadales</taxon>
        <taxon>Pyramimonadaceae</taxon>
        <taxon>Cymbomonas</taxon>
    </lineage>
</organism>
<sequence length="236" mass="24876">MPKHIFKAVAGVGLCAIAWRIVAKRVLWKRRDSPSWPSLSEIDAVKSALIEAYGADAAGVQVAAAPYRACPLGAHIDHQGGPVTAVALQLGVLLAFAPQDSPQVVITSRDFEGQVAFSLDAVPERRDGEVCGGANWGSYARGAAMALQQRGYQIRRGIVGVVQGSPGADGGGISSSAAVGVAFLLAFEKANDLAISAEENIELDRIQHTVSSGMASNLARWAQKLMRCRMLPCNLL</sequence>
<evidence type="ECO:0000313" key="4">
    <source>
        <dbReference type="EMBL" id="KAK3259909.1"/>
    </source>
</evidence>
<keyword evidence="2" id="KW-0067">ATP-binding</keyword>
<dbReference type="GO" id="GO:0005829">
    <property type="term" value="C:cytosol"/>
    <property type="evidence" value="ECO:0007669"/>
    <property type="project" value="TreeGrafter"/>
</dbReference>
<dbReference type="InterPro" id="IPR020568">
    <property type="entry name" value="Ribosomal_Su5_D2-typ_SF"/>
</dbReference>
<keyword evidence="1" id="KW-0547">Nucleotide-binding</keyword>
<name>A0AAE0KTI7_9CHLO</name>
<proteinExistence type="predicted"/>